<dbReference type="SMART" id="SM00052">
    <property type="entry name" value="EAL"/>
    <property type="match status" value="1"/>
</dbReference>
<dbReference type="CDD" id="cd01948">
    <property type="entry name" value="EAL"/>
    <property type="match status" value="1"/>
</dbReference>
<keyword evidence="2" id="KW-0812">Transmembrane</keyword>
<dbReference type="Pfam" id="PF12860">
    <property type="entry name" value="PAS_7"/>
    <property type="match status" value="1"/>
</dbReference>
<dbReference type="SUPFAM" id="SSF55073">
    <property type="entry name" value="Nucleotide cyclase"/>
    <property type="match status" value="1"/>
</dbReference>
<accession>A0ABQ4TAU5</accession>
<dbReference type="PROSITE" id="PS50887">
    <property type="entry name" value="GGDEF"/>
    <property type="match status" value="1"/>
</dbReference>
<feature type="domain" description="GGDEF" evidence="4">
    <location>
        <begin position="454"/>
        <end position="587"/>
    </location>
</feature>
<keyword evidence="2" id="KW-1133">Transmembrane helix</keyword>
<dbReference type="InterPro" id="IPR001633">
    <property type="entry name" value="EAL_dom"/>
</dbReference>
<dbReference type="InterPro" id="IPR052155">
    <property type="entry name" value="Biofilm_reg_signaling"/>
</dbReference>
<dbReference type="Pfam" id="PF00990">
    <property type="entry name" value="GGDEF"/>
    <property type="match status" value="1"/>
</dbReference>
<comment type="caution">
    <text evidence="5">The sequence shown here is derived from an EMBL/GenBank/DDBJ whole genome shotgun (WGS) entry which is preliminary data.</text>
</comment>
<dbReference type="SUPFAM" id="SSF141868">
    <property type="entry name" value="EAL domain-like"/>
    <property type="match status" value="1"/>
</dbReference>
<dbReference type="NCBIfam" id="TIGR00254">
    <property type="entry name" value="GGDEF"/>
    <property type="match status" value="1"/>
</dbReference>
<dbReference type="Gene3D" id="3.30.70.270">
    <property type="match status" value="1"/>
</dbReference>
<evidence type="ECO:0000259" key="3">
    <source>
        <dbReference type="PROSITE" id="PS50883"/>
    </source>
</evidence>
<dbReference type="CDD" id="cd01949">
    <property type="entry name" value="GGDEF"/>
    <property type="match status" value="1"/>
</dbReference>
<reference evidence="5" key="2">
    <citation type="submission" date="2021-08" db="EMBL/GenBank/DDBJ databases">
        <authorList>
            <person name="Tani A."/>
            <person name="Ola A."/>
            <person name="Ogura Y."/>
            <person name="Katsura K."/>
            <person name="Hayashi T."/>
        </authorList>
    </citation>
    <scope>NUCLEOTIDE SEQUENCE</scope>
    <source>
        <strain evidence="5">NBRC 15689</strain>
    </source>
</reference>
<reference evidence="5" key="1">
    <citation type="journal article" date="2021" name="Front. Microbiol.">
        <title>Comprehensive Comparative Genomics and Phenotyping of Methylobacterium Species.</title>
        <authorList>
            <person name="Alessa O."/>
            <person name="Ogura Y."/>
            <person name="Fujitani Y."/>
            <person name="Takami H."/>
            <person name="Hayashi T."/>
            <person name="Sahin N."/>
            <person name="Tani A."/>
        </authorList>
    </citation>
    <scope>NUCLEOTIDE SEQUENCE</scope>
    <source>
        <strain evidence="5">NBRC 15689</strain>
    </source>
</reference>
<evidence type="ECO:0000259" key="4">
    <source>
        <dbReference type="PROSITE" id="PS50887"/>
    </source>
</evidence>
<dbReference type="InterPro" id="IPR043128">
    <property type="entry name" value="Rev_trsase/Diguanyl_cyclase"/>
</dbReference>
<organism evidence="5 6">
    <name type="scientific">Methylobacterium organophilum</name>
    <dbReference type="NCBI Taxonomy" id="410"/>
    <lineage>
        <taxon>Bacteria</taxon>
        <taxon>Pseudomonadati</taxon>
        <taxon>Pseudomonadota</taxon>
        <taxon>Alphaproteobacteria</taxon>
        <taxon>Hyphomicrobiales</taxon>
        <taxon>Methylobacteriaceae</taxon>
        <taxon>Methylobacterium</taxon>
    </lineage>
</organism>
<evidence type="ECO:0000313" key="6">
    <source>
        <dbReference type="Proteomes" id="UP001055156"/>
    </source>
</evidence>
<feature type="transmembrane region" description="Helical" evidence="2">
    <location>
        <begin position="28"/>
        <end position="50"/>
    </location>
</feature>
<keyword evidence="2" id="KW-0472">Membrane</keyword>
<evidence type="ECO:0000256" key="2">
    <source>
        <dbReference type="SAM" id="Phobius"/>
    </source>
</evidence>
<feature type="transmembrane region" description="Helical" evidence="2">
    <location>
        <begin position="198"/>
        <end position="217"/>
    </location>
</feature>
<dbReference type="InterPro" id="IPR035965">
    <property type="entry name" value="PAS-like_dom_sf"/>
</dbReference>
<dbReference type="SMART" id="SM00267">
    <property type="entry name" value="GGDEF"/>
    <property type="match status" value="1"/>
</dbReference>
<proteinExistence type="predicted"/>
<dbReference type="Proteomes" id="UP001055156">
    <property type="component" value="Unassembled WGS sequence"/>
</dbReference>
<keyword evidence="6" id="KW-1185">Reference proteome</keyword>
<evidence type="ECO:0008006" key="7">
    <source>
        <dbReference type="Google" id="ProtNLM"/>
    </source>
</evidence>
<dbReference type="EMBL" id="BPQV01000011">
    <property type="protein sequence ID" value="GJE28713.1"/>
    <property type="molecule type" value="Genomic_DNA"/>
</dbReference>
<feature type="region of interest" description="Disordered" evidence="1">
    <location>
        <begin position="229"/>
        <end position="268"/>
    </location>
</feature>
<dbReference type="Gene3D" id="3.20.20.450">
    <property type="entry name" value="EAL domain"/>
    <property type="match status" value="1"/>
</dbReference>
<protein>
    <recommendedName>
        <fullName evidence="7">Diguanylate cyclase (GGDEF) domain-containing protein</fullName>
    </recommendedName>
</protein>
<dbReference type="InterPro" id="IPR035919">
    <property type="entry name" value="EAL_sf"/>
</dbReference>
<gene>
    <name evidence="5" type="ORF">LKMONMHP_3586</name>
</gene>
<dbReference type="PROSITE" id="PS50883">
    <property type="entry name" value="EAL"/>
    <property type="match status" value="1"/>
</dbReference>
<dbReference type="InterPro" id="IPR029787">
    <property type="entry name" value="Nucleotide_cyclase"/>
</dbReference>
<dbReference type="Pfam" id="PF00563">
    <property type="entry name" value="EAL"/>
    <property type="match status" value="1"/>
</dbReference>
<sequence>MTNGRLHGAEVRGTRQMAGFLRGLDRRLIAGCALGLIAVALLGACAALLLRESEAERDQTAWIDAGLHSADTVGLTFDRLRAAYARPSTEDAPAGAAPREVDDLRLLLKAHLAAVLLGSRSVSASQAAMDARDTLEDWHAEVVAQRAKAFPDAAGRAAVDRAARVAGIQIERMKAALAADKALQIQAAGRAARLRGDILSAATLFATAMVAGMALMLCARRSRRRGEGPIAPLPVPAVAEPADSEASADRDPLVEDAQPDAEEAGSAVVVSDGAALPPEREEGAAIADHARLATAETENRRLTDALETMSQGLCLYDESGRLAVVNARYSEIYRLPPGAVRVGMSCAEVMAASLAAGNHPAQELSDLLQTMETLVVADDASHFQELGDGRVVAIRARPTRGGGFVATYEDVSERWEAETRIAHMARHDALTELPNRVLLRERIEAALTQVGCEAGFAVHCLDLDHFKQINDTLGHNVGDELLCAVAHRLRACIRDIDTVARLGGDEFAIVQLGIETPEDAVVQACRMVEVLREPYALTEHTVTVGVSIGIAIAPEDGKTASRLLKYADVALYRAKAEGRGRHRLFEPEMGERLQARRLLEIDLREALARDAFELHYQPIYSLADDRICGFEALLRWNHPERGRVSPAEFVPLAEEIGLIVPLGEWVIRQACAEARRWPEGLKVAVNVSPAQFVSARLIEIVRDALSESGLSAGRLELEITETVLLQNGGATVAMLHALKTLGARISMDDFGTGYSSLSYLRSFPFDKIKIDQAFTRDLAVENGSDFIVRAVISLGASLGMTTTAEGVETPEQLARLREEGCDEVQGYLFSRPVPAAELPALIARWNGAQRAVA</sequence>
<feature type="domain" description="EAL" evidence="3">
    <location>
        <begin position="596"/>
        <end position="846"/>
    </location>
</feature>
<evidence type="ECO:0000313" key="5">
    <source>
        <dbReference type="EMBL" id="GJE28713.1"/>
    </source>
</evidence>
<evidence type="ECO:0000256" key="1">
    <source>
        <dbReference type="SAM" id="MobiDB-lite"/>
    </source>
</evidence>
<name>A0ABQ4TAU5_METOR</name>
<dbReference type="InterPro" id="IPR000160">
    <property type="entry name" value="GGDEF_dom"/>
</dbReference>
<dbReference type="SUPFAM" id="SSF55785">
    <property type="entry name" value="PYP-like sensor domain (PAS domain)"/>
    <property type="match status" value="1"/>
</dbReference>
<dbReference type="Gene3D" id="3.30.450.20">
    <property type="entry name" value="PAS domain"/>
    <property type="match status" value="1"/>
</dbReference>
<dbReference type="PANTHER" id="PTHR44757">
    <property type="entry name" value="DIGUANYLATE CYCLASE DGCP"/>
    <property type="match status" value="1"/>
</dbReference>
<dbReference type="PANTHER" id="PTHR44757:SF2">
    <property type="entry name" value="BIOFILM ARCHITECTURE MAINTENANCE PROTEIN MBAA"/>
    <property type="match status" value="1"/>
</dbReference>